<dbReference type="PRINTS" id="PR00109">
    <property type="entry name" value="TYRKINASE"/>
</dbReference>
<keyword evidence="7" id="KW-0597">Phosphoprotein</keyword>
<dbReference type="GO" id="GO:0016020">
    <property type="term" value="C:membrane"/>
    <property type="evidence" value="ECO:0007669"/>
    <property type="project" value="UniProtKB-SubCell"/>
</dbReference>
<sequence length="2402" mass="272061">MGAKESRIGFLSYDEAVKRGVAEKYVRVVQDMYERSRTVVRCAVGQTEEFKVEVGLHQGSALSPFLFAMVMDQLSEEVRQESPWTMMFADDIVICSESREQVEENLERWRFALERRGMKVSRSKTEYMCVNEREGSGTVRLQGEEVKKVQEFKYLGSTVQSNGECGKEVKKRVQAGWNGWRKVSGVLCDRKLSARIKGKVYRTVVRPAMLYGLETVSLRKRQESELEVAELKMLRFSLGVTRLDRIRNEYIRGTAHVGHLGDKVRKARLRWFGHVQRREITDVELKRLKDAFKRTSGLSAYMTQQCFYKEVLGDGVPPKVAEVIYNSFGGTPKGLHFNNLIVGLVLLTRGRDEEKAKYIFSLFASDSGSYVVREEVESRLHAVDGEVPPSLRKCFLEGEKVNYEKFKNWLLQNKEAFTFSRWLLSGGVCVTLTDDSDTPTFYQTLAGVTHLEESDIIDLEKRYWLLKAQSRTGRFDLETFVPLVSPPIHASLSEGLFHAFDENRDNHIDFKEISCGLSACCRGPVAERQKFCFKVFDVDRDGVLSRDEMHKMVVALLEVWKDNRTDTLPELESSVSDIVDEILTIHDTTKQGHLTLEDYQIWSVKSALASEFLNLLFQVCHIVLGLRPATPKEEGQIIRGWLERESRHGLQPGQNWFLISMQWWKLWKEYVKYDNNSIVVEQPGMLGNGRRTPQSTPSAESALSKTGTVARSLSSPGEKSPKSNWEVSESTPNSQLPHVSSSATDICFSRQHNVLDNNNQCFSTANGHLPNHLSAQRPGAIDNQPLVTTEPIKAPTLTMEGGRLKRPMNLMAGRDFETVPEPVWRALYHWYGANLSLPRPVIKSVITDQPELELFPRYLLFLRQQPATRTPQSNIWVNMGMSSLRMFPPHFPRGNMPSPNAPLKRVLAYTGCFSRMSTIKDIHEYLSQRLRIKEEDMRLWLYNSENYLTLLDDEDHTLESLKIEDEQHLVIEVRNKDMSWPEEMSFIANSSKIDRHKVPTEKGATGLSNLGNTCFMNSSIQCVSNTKPLTDYFISGRHLYELNRTNPIGMRGHMAKCYGDLVQELWSGTQKNVAPLKLRWTIAKYAPRFNGFQQQDSQELLAFLLDGLHEDLNRVHEKPYVELKDSDGRPDAEVATEAWDNHLRRNRSIVVDLFHGQLKSQVKCKTCGHISARFDPFNFLSLPLPMDSSMHLEITVIKLDGSTPVRYGLRLNMDEKYTGLKKQLSELCRLKPEQILLAEVHSSNIKNFPQDNQKVRLSVNGFLCAFEIPVPGSPTSITSPAPVGNTLVNGITWNSHAEKPGPIPNGTAGTPVRSVSDRSLANGMPSTVVPSASEKCLADGIPNGHATPVQDSPFIGYIIAMHRKMMRTELYFLSSQKNRPSLFGMPLIVPCTVHTSKKDLYDAVWIQVSRLASPLPPQEASNHAQDCDDSLGYQYPFTLRAVQKDGNSCAWCPWYRFCRGCTVECNEDLASLGNAYIAVDWDPTALHLRYQTSQERIVEEDTSVELSRRAQAEPISLDSCLKAFTSEEELGEDELYYCSKCKAHRLATKKLDLWRLPPILIVHLKRFQFVNGRWIKSQKIVKFPRENFNPSAFLAPREAQSTWSLQSQSECPVEELQKLDIGDSSVSSISTTTVVSPPTSGRGTPGSVRKVGSPLSRSNSPNNSPKGTGRKQGRLRLPQLGSRHRLSNSKENLDSSSSSGCKESGSEPEPSIVTETELQVAGATPEPNTQDSSWKLVSSSTDCDVIMVNELSQDNSQINGHSDASTEPDSTSHRRDDVCLEPIYNLYAISCHSGIMGGGHYVTYAKNPNDKWYCYNDSSCKEVHSEEIDTDSAYILFYEQQGVDYYQFLPMTDAMPCVREPDKTPQTMLTDNNQSSDQDPGGAGLDTIHHSLIGISVLAVLITILFGIVYFKKYRSLNKTIQQLRQGKSTSVPPQDSVPLSPTSPSSVLVMPSLDNSAQTRQQGQKNRQSVRLLWRPSQQNPRVARTDLNLIQLIKAGREGAFYKARMLRGTCKGHSLVTCKIAKEGVTSKQMETEVSIMRKLVYHKNVLQLLDWNTAEEPFVLIMEFVSYGTLRSFVQTHHDKLSADPEIQNLFAIASYHIALAMEHLRSKMVVHCDLALRNILVSRFPWEIKVAEFGLARDLTRMRSRRSTRKKHHRERVPLRWYPPEYFRNSYYSFKGDVWAFGIVLWEMQTFGSLPYPNLETSDEVVYHICAGTRNVGPDSCRPEILQIMKDCWLEPYTARPSFSDLVRILESIIENDAFKDVLRWYADEFRDPMVLDPPVWFKSFIFCEALVQLPFFPIAAYAFLKGNCKWIRTPAIIYSVHVATTLIPILGHILLYNFPLAPLPGPQTSKERWTLVSVYAPYLIIPILLLLTMLFSSTYNSASPTAKASSKSKKLR</sequence>
<feature type="domain" description="Reverse transcriptase" evidence="25">
    <location>
        <begin position="1"/>
        <end position="159"/>
    </location>
</feature>
<dbReference type="Pfam" id="PF06337">
    <property type="entry name" value="DUSP"/>
    <property type="match status" value="1"/>
</dbReference>
<keyword evidence="17 19" id="KW-0472">Membrane</keyword>
<dbReference type="PROSITE" id="PS50235">
    <property type="entry name" value="USP_3"/>
    <property type="match status" value="1"/>
</dbReference>
<feature type="region of interest" description="Disordered" evidence="20">
    <location>
        <begin position="1863"/>
        <end position="1883"/>
    </location>
</feature>
<dbReference type="InterPro" id="IPR011009">
    <property type="entry name" value="Kinase-like_dom_sf"/>
</dbReference>
<dbReference type="PROSITE" id="PS51751">
    <property type="entry name" value="EXPERA"/>
    <property type="match status" value="1"/>
</dbReference>
<evidence type="ECO:0000256" key="6">
    <source>
        <dbReference type="ARBA" id="ARBA00012759"/>
    </source>
</evidence>
<dbReference type="PANTHER" id="PTHR21646:SF76">
    <property type="entry name" value="UBIQUITIN CARBOXYL-TERMINAL HYDROLASE 32"/>
    <property type="match status" value="1"/>
</dbReference>
<evidence type="ECO:0000256" key="16">
    <source>
        <dbReference type="ARBA" id="ARBA00022989"/>
    </source>
</evidence>
<dbReference type="InterPro" id="IPR043502">
    <property type="entry name" value="DNA/RNA_pol_sf"/>
</dbReference>
<dbReference type="EC" id="3.1.26.4" evidence="5"/>
<evidence type="ECO:0000256" key="19">
    <source>
        <dbReference type="PROSITE-ProRule" id="PRU01087"/>
    </source>
</evidence>
<feature type="domain" description="EXPERA" evidence="27">
    <location>
        <begin position="2235"/>
        <end position="2376"/>
    </location>
</feature>
<evidence type="ECO:0000256" key="17">
    <source>
        <dbReference type="ARBA" id="ARBA00023136"/>
    </source>
</evidence>
<dbReference type="EMBL" id="JAUCMX010000011">
    <property type="protein sequence ID" value="KAK3531674.1"/>
    <property type="molecule type" value="Genomic_DNA"/>
</dbReference>
<dbReference type="InterPro" id="IPR000719">
    <property type="entry name" value="Prot_kinase_dom"/>
</dbReference>
<evidence type="ECO:0000259" key="27">
    <source>
        <dbReference type="PROSITE" id="PS51751"/>
    </source>
</evidence>
<dbReference type="PRINTS" id="PR00450">
    <property type="entry name" value="RECOVERIN"/>
</dbReference>
<feature type="region of interest" description="Disordered" evidence="20">
    <location>
        <begin position="684"/>
        <end position="740"/>
    </location>
</feature>
<keyword evidence="16 19" id="KW-1133">Transmembrane helix</keyword>
<dbReference type="Gene3D" id="3.90.70.10">
    <property type="entry name" value="Cysteine proteinases"/>
    <property type="match status" value="2"/>
</dbReference>
<evidence type="ECO:0000259" key="26">
    <source>
        <dbReference type="PROSITE" id="PS51283"/>
    </source>
</evidence>
<organism evidence="28 29">
    <name type="scientific">Hemibagrus guttatus</name>
    <dbReference type="NCBI Taxonomy" id="175788"/>
    <lineage>
        <taxon>Eukaryota</taxon>
        <taxon>Metazoa</taxon>
        <taxon>Chordata</taxon>
        <taxon>Craniata</taxon>
        <taxon>Vertebrata</taxon>
        <taxon>Euteleostomi</taxon>
        <taxon>Actinopterygii</taxon>
        <taxon>Neopterygii</taxon>
        <taxon>Teleostei</taxon>
        <taxon>Ostariophysi</taxon>
        <taxon>Siluriformes</taxon>
        <taxon>Bagridae</taxon>
        <taxon>Hemibagrus</taxon>
    </lineage>
</organism>
<feature type="domain" description="EF-hand" evidence="23">
    <location>
        <begin position="488"/>
        <end position="523"/>
    </location>
</feature>
<dbReference type="Pfam" id="PF13202">
    <property type="entry name" value="EF-hand_5"/>
    <property type="match status" value="1"/>
</dbReference>
<dbReference type="FunFam" id="1.10.238.10:FF:000081">
    <property type="entry name" value="Ubiquitin carboxyl-terminal hydrolase 32"/>
    <property type="match status" value="1"/>
</dbReference>
<comment type="similarity">
    <text evidence="4">Belongs to the beta type-B retroviral polymerase family. HERV class-II K(HML-2) pol subfamily.</text>
</comment>
<feature type="compositionally biased region" description="Polar residues" evidence="20">
    <location>
        <begin position="1925"/>
        <end position="1934"/>
    </location>
</feature>
<evidence type="ECO:0000256" key="10">
    <source>
        <dbReference type="ARBA" id="ARBA00022723"/>
    </source>
</evidence>
<evidence type="ECO:0000256" key="13">
    <source>
        <dbReference type="ARBA" id="ARBA00022801"/>
    </source>
</evidence>
<feature type="transmembrane region" description="Helical" evidence="21">
    <location>
        <begin position="2364"/>
        <end position="2385"/>
    </location>
</feature>
<evidence type="ECO:0000256" key="11">
    <source>
        <dbReference type="ARBA" id="ARBA00022737"/>
    </source>
</evidence>
<dbReference type="PROSITE" id="PS00018">
    <property type="entry name" value="EF_HAND_1"/>
    <property type="match status" value="2"/>
</dbReference>
<dbReference type="Pfam" id="PF00078">
    <property type="entry name" value="RVT_1"/>
    <property type="match status" value="1"/>
</dbReference>
<dbReference type="InterPro" id="IPR006615">
    <property type="entry name" value="Pept_C19_DUSP"/>
</dbReference>
<dbReference type="InterPro" id="IPR038765">
    <property type="entry name" value="Papain-like_cys_pep_sf"/>
</dbReference>
<dbReference type="InterPro" id="IPR008266">
    <property type="entry name" value="Tyr_kinase_AS"/>
</dbReference>
<dbReference type="Pfam" id="PF00443">
    <property type="entry name" value="UCH"/>
    <property type="match status" value="1"/>
</dbReference>
<comment type="catalytic activity">
    <reaction evidence="1">
        <text>Thiol-dependent hydrolysis of ester, thioester, amide, peptide and isopeptide bonds formed by the C-terminal Gly of ubiquitin (a 76-residue protein attached to proteins as an intracellular targeting signal).</text>
        <dbReference type="EC" id="3.4.19.12"/>
    </reaction>
</comment>
<keyword evidence="8" id="KW-0645">Protease</keyword>
<dbReference type="Gene3D" id="1.10.510.10">
    <property type="entry name" value="Transferase(Phosphotransferase) domain 1"/>
    <property type="match status" value="1"/>
</dbReference>
<feature type="compositionally biased region" description="Low complexity" evidence="20">
    <location>
        <begin position="1627"/>
        <end position="1640"/>
    </location>
</feature>
<comment type="similarity">
    <text evidence="3">Belongs to the peptidase C19 family.</text>
</comment>
<dbReference type="GO" id="GO:0005524">
    <property type="term" value="F:ATP binding"/>
    <property type="evidence" value="ECO:0007669"/>
    <property type="project" value="InterPro"/>
</dbReference>
<evidence type="ECO:0000256" key="1">
    <source>
        <dbReference type="ARBA" id="ARBA00000707"/>
    </source>
</evidence>
<dbReference type="Pfam" id="PF05241">
    <property type="entry name" value="EBP"/>
    <property type="match status" value="1"/>
</dbReference>
<dbReference type="Gene3D" id="1.10.238.10">
    <property type="entry name" value="EF-hand"/>
    <property type="match status" value="2"/>
</dbReference>
<dbReference type="InterPro" id="IPR057368">
    <property type="entry name" value="USP32_N"/>
</dbReference>
<dbReference type="GO" id="GO:0004523">
    <property type="term" value="F:RNA-DNA hybrid ribonuclease activity"/>
    <property type="evidence" value="ECO:0007669"/>
    <property type="project" value="UniProtKB-EC"/>
</dbReference>
<evidence type="ECO:0000259" key="24">
    <source>
        <dbReference type="PROSITE" id="PS50235"/>
    </source>
</evidence>
<dbReference type="GO" id="GO:0004843">
    <property type="term" value="F:cysteine-type deubiquitinase activity"/>
    <property type="evidence" value="ECO:0007669"/>
    <property type="project" value="UniProtKB-EC"/>
</dbReference>
<feature type="compositionally biased region" description="Polar residues" evidence="20">
    <location>
        <begin position="691"/>
        <end position="740"/>
    </location>
</feature>
<dbReference type="InterPro" id="IPR018200">
    <property type="entry name" value="USP_CS"/>
</dbReference>
<dbReference type="SUPFAM" id="SSF56672">
    <property type="entry name" value="DNA/RNA polymerases"/>
    <property type="match status" value="1"/>
</dbReference>
<dbReference type="SUPFAM" id="SSF54236">
    <property type="entry name" value="Ubiquitin-like"/>
    <property type="match status" value="1"/>
</dbReference>
<dbReference type="CDD" id="cd00051">
    <property type="entry name" value="EFh"/>
    <property type="match status" value="1"/>
</dbReference>
<gene>
    <name evidence="28" type="ORF">QTP70_025905</name>
</gene>
<proteinExistence type="inferred from homology"/>
<accession>A0AAE0UZT3</accession>
<feature type="region of interest" description="Disordered" evidence="20">
    <location>
        <begin position="1925"/>
        <end position="1949"/>
    </location>
</feature>
<evidence type="ECO:0000256" key="3">
    <source>
        <dbReference type="ARBA" id="ARBA00009085"/>
    </source>
</evidence>
<dbReference type="InterPro" id="IPR000477">
    <property type="entry name" value="RT_dom"/>
</dbReference>
<feature type="compositionally biased region" description="Polar residues" evidence="20">
    <location>
        <begin position="1752"/>
        <end position="1769"/>
    </location>
</feature>
<evidence type="ECO:0000256" key="21">
    <source>
        <dbReference type="SAM" id="Phobius"/>
    </source>
</evidence>
<dbReference type="InterPro" id="IPR043128">
    <property type="entry name" value="Rev_trsase/Diguanyl_cyclase"/>
</dbReference>
<evidence type="ECO:0000259" key="23">
    <source>
        <dbReference type="PROSITE" id="PS50222"/>
    </source>
</evidence>
<evidence type="ECO:0000256" key="15">
    <source>
        <dbReference type="ARBA" id="ARBA00022837"/>
    </source>
</evidence>
<dbReference type="PROSITE" id="PS51283">
    <property type="entry name" value="DUSP"/>
    <property type="match status" value="1"/>
</dbReference>
<dbReference type="GO" id="GO:0016579">
    <property type="term" value="P:protein deubiquitination"/>
    <property type="evidence" value="ECO:0007669"/>
    <property type="project" value="InterPro"/>
</dbReference>
<dbReference type="SUPFAM" id="SSF54001">
    <property type="entry name" value="Cysteine proteinases"/>
    <property type="match status" value="1"/>
</dbReference>
<keyword evidence="13" id="KW-0378">Hydrolase</keyword>
<keyword evidence="29" id="KW-1185">Reference proteome</keyword>
<dbReference type="InterPro" id="IPR011992">
    <property type="entry name" value="EF-hand-dom_pair"/>
</dbReference>
<evidence type="ECO:0000256" key="5">
    <source>
        <dbReference type="ARBA" id="ARBA00012180"/>
    </source>
</evidence>
<dbReference type="PROSITE" id="PS50011">
    <property type="entry name" value="PROTEIN_KINASE_DOM"/>
    <property type="match status" value="1"/>
</dbReference>
<dbReference type="Gene3D" id="3.30.70.270">
    <property type="match status" value="1"/>
</dbReference>
<dbReference type="InterPro" id="IPR035927">
    <property type="entry name" value="DUSP-like_sf"/>
</dbReference>
<feature type="domain" description="EF-hand" evidence="23">
    <location>
        <begin position="524"/>
        <end position="559"/>
    </location>
</feature>
<evidence type="ECO:0000256" key="8">
    <source>
        <dbReference type="ARBA" id="ARBA00022670"/>
    </source>
</evidence>
<comment type="caution">
    <text evidence="28">The sequence shown here is derived from an EMBL/GenBank/DDBJ whole genome shotgun (WGS) entry which is preliminary data.</text>
</comment>
<feature type="domain" description="USP" evidence="24">
    <location>
        <begin position="1005"/>
        <end position="1841"/>
    </location>
</feature>
<protein>
    <recommendedName>
        <fullName evidence="18">Ubiquitin carboxyl-terminal hydrolase 32</fullName>
        <ecNumber evidence="5">3.1.26.4</ecNumber>
        <ecNumber evidence="6">3.4.19.12</ecNumber>
    </recommendedName>
</protein>
<evidence type="ECO:0000256" key="7">
    <source>
        <dbReference type="ARBA" id="ARBA00022553"/>
    </source>
</evidence>
<dbReference type="InterPro" id="IPR028889">
    <property type="entry name" value="USP"/>
</dbReference>
<dbReference type="EC" id="3.4.19.12" evidence="6"/>
<evidence type="ECO:0000313" key="28">
    <source>
        <dbReference type="EMBL" id="KAK3531674.1"/>
    </source>
</evidence>
<dbReference type="InterPro" id="IPR028135">
    <property type="entry name" value="Ub_USP-typ"/>
</dbReference>
<dbReference type="PROSITE" id="PS00972">
    <property type="entry name" value="USP_1"/>
    <property type="match status" value="1"/>
</dbReference>
<feature type="domain" description="DUSP" evidence="26">
    <location>
        <begin position="629"/>
        <end position="846"/>
    </location>
</feature>
<dbReference type="Pfam" id="PF14836">
    <property type="entry name" value="Ubiquitin_3"/>
    <property type="match status" value="1"/>
</dbReference>
<feature type="compositionally biased region" description="Polar residues" evidence="20">
    <location>
        <begin position="1864"/>
        <end position="1878"/>
    </location>
</feature>
<dbReference type="GO" id="GO:0006508">
    <property type="term" value="P:proteolysis"/>
    <property type="evidence" value="ECO:0007669"/>
    <property type="project" value="UniProtKB-KW"/>
</dbReference>
<reference evidence="28" key="1">
    <citation type="submission" date="2023-06" db="EMBL/GenBank/DDBJ databases">
        <title>Male Hemibagrus guttatus genome.</title>
        <authorList>
            <person name="Bian C."/>
        </authorList>
    </citation>
    <scope>NUCLEOTIDE SEQUENCE</scope>
    <source>
        <strain evidence="28">Male_cb2023</strain>
        <tissue evidence="28">Muscle</tissue>
    </source>
</reference>
<comment type="subcellular location">
    <subcellularLocation>
        <location evidence="2">Membrane</location>
        <topology evidence="2">Multi-pass membrane protein</topology>
    </subcellularLocation>
</comment>
<dbReference type="SUPFAM" id="SSF47473">
    <property type="entry name" value="EF-hand"/>
    <property type="match status" value="2"/>
</dbReference>
<dbReference type="PROSITE" id="PS00109">
    <property type="entry name" value="PROTEIN_KINASE_TYR"/>
    <property type="match status" value="1"/>
</dbReference>
<dbReference type="PROSITE" id="PS50222">
    <property type="entry name" value="EF_HAND_2"/>
    <property type="match status" value="2"/>
</dbReference>
<dbReference type="FunFam" id="3.30.2230.10:FF:000004">
    <property type="entry name" value="Ubiquitin carboxyl-terminal hydrolase 32"/>
    <property type="match status" value="1"/>
</dbReference>
<dbReference type="Pfam" id="PF07714">
    <property type="entry name" value="PK_Tyr_Ser-Thr"/>
    <property type="match status" value="1"/>
</dbReference>
<evidence type="ECO:0000256" key="12">
    <source>
        <dbReference type="ARBA" id="ARBA00022786"/>
    </source>
</evidence>
<dbReference type="InterPro" id="IPR002048">
    <property type="entry name" value="EF_hand_dom"/>
</dbReference>
<dbReference type="PROSITE" id="PS50878">
    <property type="entry name" value="RT_POL"/>
    <property type="match status" value="1"/>
</dbReference>
<dbReference type="PANTHER" id="PTHR21646">
    <property type="entry name" value="UBIQUITIN CARBOXYL-TERMINAL HYDROLASE"/>
    <property type="match status" value="1"/>
</dbReference>
<keyword evidence="10" id="KW-0479">Metal-binding</keyword>
<dbReference type="Pfam" id="PF25265">
    <property type="entry name" value="USP32_N"/>
    <property type="match status" value="1"/>
</dbReference>
<keyword evidence="15" id="KW-0106">Calcium</keyword>
<dbReference type="InterPro" id="IPR050185">
    <property type="entry name" value="Ub_carboxyl-term_hydrolase"/>
</dbReference>
<evidence type="ECO:0000313" key="29">
    <source>
        <dbReference type="Proteomes" id="UP001274896"/>
    </source>
</evidence>
<dbReference type="InterPro" id="IPR018247">
    <property type="entry name" value="EF_Hand_1_Ca_BS"/>
</dbReference>
<dbReference type="FunFam" id="3.90.70.10:FF:000110">
    <property type="entry name" value="ubiquitin carboxyl-terminal hydrolase 32 isoform X2"/>
    <property type="match status" value="1"/>
</dbReference>
<evidence type="ECO:0000256" key="18">
    <source>
        <dbReference type="ARBA" id="ARBA00071642"/>
    </source>
</evidence>
<evidence type="ECO:0000259" key="22">
    <source>
        <dbReference type="PROSITE" id="PS50011"/>
    </source>
</evidence>
<feature type="transmembrane region" description="Helical" evidence="21">
    <location>
        <begin position="2322"/>
        <end position="2344"/>
    </location>
</feature>
<evidence type="ECO:0000256" key="2">
    <source>
        <dbReference type="ARBA" id="ARBA00004141"/>
    </source>
</evidence>
<keyword evidence="9 19" id="KW-0812">Transmembrane</keyword>
<dbReference type="SUPFAM" id="SSF56112">
    <property type="entry name" value="Protein kinase-like (PK-like)"/>
    <property type="match status" value="1"/>
</dbReference>
<dbReference type="InterPro" id="IPR001245">
    <property type="entry name" value="Ser-Thr/Tyr_kinase_cat_dom"/>
</dbReference>
<evidence type="ECO:0000256" key="20">
    <source>
        <dbReference type="SAM" id="MobiDB-lite"/>
    </source>
</evidence>
<dbReference type="InterPro" id="IPR033118">
    <property type="entry name" value="EXPERA"/>
</dbReference>
<dbReference type="SMART" id="SM00695">
    <property type="entry name" value="DUSP"/>
    <property type="match status" value="1"/>
</dbReference>
<feature type="transmembrane region" description="Helical" evidence="21">
    <location>
        <begin position="1892"/>
        <end position="1911"/>
    </location>
</feature>
<feature type="region of interest" description="Disordered" evidence="20">
    <location>
        <begin position="1752"/>
        <end position="1774"/>
    </location>
</feature>
<dbReference type="Proteomes" id="UP001274896">
    <property type="component" value="Unassembled WGS sequence"/>
</dbReference>
<feature type="compositionally biased region" description="Low complexity" evidence="20">
    <location>
        <begin position="1653"/>
        <end position="1665"/>
    </location>
</feature>
<dbReference type="PROSITE" id="PS00973">
    <property type="entry name" value="USP_2"/>
    <property type="match status" value="1"/>
</dbReference>
<dbReference type="FunFam" id="3.10.20.90:FF:000068">
    <property type="entry name" value="Ubiquitin carboxyl-terminal hydrolase 32"/>
    <property type="match status" value="1"/>
</dbReference>
<feature type="region of interest" description="Disordered" evidence="20">
    <location>
        <begin position="1627"/>
        <end position="1713"/>
    </location>
</feature>
<keyword evidence="12" id="KW-0833">Ubl conjugation pathway</keyword>
<dbReference type="Gene3D" id="3.10.20.90">
    <property type="entry name" value="Phosphatidylinositol 3-kinase Catalytic Subunit, Chain A, domain 1"/>
    <property type="match status" value="1"/>
</dbReference>
<evidence type="ECO:0000256" key="9">
    <source>
        <dbReference type="ARBA" id="ARBA00022692"/>
    </source>
</evidence>
<evidence type="ECO:0000256" key="4">
    <source>
        <dbReference type="ARBA" id="ARBA00010879"/>
    </source>
</evidence>
<dbReference type="InterPro" id="IPR001394">
    <property type="entry name" value="Peptidase_C19_UCH"/>
</dbReference>
<dbReference type="GO" id="GO:0005509">
    <property type="term" value="F:calcium ion binding"/>
    <property type="evidence" value="ECO:0007669"/>
    <property type="project" value="InterPro"/>
</dbReference>
<keyword evidence="11" id="KW-0677">Repeat</keyword>
<dbReference type="GO" id="GO:0005794">
    <property type="term" value="C:Golgi apparatus"/>
    <property type="evidence" value="ECO:0007669"/>
    <property type="project" value="TreeGrafter"/>
</dbReference>
<dbReference type="SMART" id="SM00054">
    <property type="entry name" value="EFh"/>
    <property type="match status" value="2"/>
</dbReference>
<dbReference type="Gene3D" id="3.30.2230.10">
    <property type="entry name" value="DUSP-like"/>
    <property type="match status" value="1"/>
</dbReference>
<evidence type="ECO:0000259" key="25">
    <source>
        <dbReference type="PROSITE" id="PS50878"/>
    </source>
</evidence>
<feature type="compositionally biased region" description="Low complexity" evidence="20">
    <location>
        <begin position="1937"/>
        <end position="1949"/>
    </location>
</feature>
<evidence type="ECO:0000256" key="14">
    <source>
        <dbReference type="ARBA" id="ARBA00022807"/>
    </source>
</evidence>
<dbReference type="FunFam" id="3.90.70.10:FF:000018">
    <property type="entry name" value="Ubiquitin carboxyl-terminal hydrolase 32"/>
    <property type="match status" value="1"/>
</dbReference>
<dbReference type="GO" id="GO:0004672">
    <property type="term" value="F:protein kinase activity"/>
    <property type="evidence" value="ECO:0007669"/>
    <property type="project" value="InterPro"/>
</dbReference>
<dbReference type="SUPFAM" id="SSF143791">
    <property type="entry name" value="DUSP-like"/>
    <property type="match status" value="1"/>
</dbReference>
<keyword evidence="14" id="KW-0788">Thiol protease</keyword>
<name>A0AAE0UZT3_9TELE</name>
<feature type="compositionally biased region" description="Low complexity" evidence="20">
    <location>
        <begin position="1694"/>
        <end position="1711"/>
    </location>
</feature>
<feature type="domain" description="Protein kinase" evidence="22">
    <location>
        <begin position="1989"/>
        <end position="2259"/>
    </location>
</feature>
<dbReference type="InterPro" id="IPR029071">
    <property type="entry name" value="Ubiquitin-like_domsf"/>
</dbReference>